<feature type="compositionally biased region" description="Acidic residues" evidence="2">
    <location>
        <begin position="226"/>
        <end position="247"/>
    </location>
</feature>
<evidence type="ECO:0000256" key="2">
    <source>
        <dbReference type="SAM" id="MobiDB-lite"/>
    </source>
</evidence>
<gene>
    <name evidence="3" type="ORF">EST38_g14574</name>
</gene>
<sequence length="419" mass="46367">MPKAKKADALGSAMKVKKSANASDSGSGRLSWAKNLQWTDTLVTYLTTHPTFCVKLFSDSNADAAKDGRSKSVGKDHKHQLWAVLAKHIFLNDPAEKDGYKKNPTKYVGLWTDYQGHVKTLKQTGAGIPREDITPGSELANLQAQVDREFPWFEDFHSFWKDLPNYNPIAVTTSLPGADHAANAAAAFCNGNKKDNKGEPDPEQGGKVAQAAGMVDEAIKLGSDGEVVEVDDNQGDDEEEEQDDDVNTVESKEKAACKTKPGPAVDAKPLAGRDLGLSKGKAAKTNQSKHRRAFDNVNDYHMKQSDCAACKQEMEHELAMEKAKAKRLKYELKAKQADADREAWLSEIWEQQEAQEHELKLQLELLHAQAAVERQKTSFPPTNSALLVLFHQAMSIFNNYLNTDLHVVDTLFLLLQILK</sequence>
<evidence type="ECO:0000313" key="4">
    <source>
        <dbReference type="Proteomes" id="UP000290288"/>
    </source>
</evidence>
<feature type="compositionally biased region" description="Polar residues" evidence="2">
    <location>
        <begin position="20"/>
        <end position="29"/>
    </location>
</feature>
<accession>A0A4Q2CZB3</accession>
<feature type="region of interest" description="Disordered" evidence="2">
    <location>
        <begin position="1"/>
        <end position="29"/>
    </location>
</feature>
<dbReference type="STRING" id="2316362.A0A4Q2CZB3"/>
<evidence type="ECO:0008006" key="5">
    <source>
        <dbReference type="Google" id="ProtNLM"/>
    </source>
</evidence>
<dbReference type="Proteomes" id="UP000290288">
    <property type="component" value="Unassembled WGS sequence"/>
</dbReference>
<reference evidence="3 4" key="1">
    <citation type="submission" date="2019-01" db="EMBL/GenBank/DDBJ databases">
        <title>Draft genome sequence of Psathyrella aberdarensis IHI B618.</title>
        <authorList>
            <person name="Buettner E."/>
            <person name="Kellner H."/>
        </authorList>
    </citation>
    <scope>NUCLEOTIDE SEQUENCE [LARGE SCALE GENOMIC DNA]</scope>
    <source>
        <strain evidence="3 4">IHI B618</strain>
    </source>
</reference>
<dbReference type="AlphaFoldDB" id="A0A4Q2CZB3"/>
<dbReference type="EMBL" id="SDEE01002087">
    <property type="protein sequence ID" value="RXW11281.1"/>
    <property type="molecule type" value="Genomic_DNA"/>
</dbReference>
<name>A0A4Q2CZB3_9AGAR</name>
<keyword evidence="4" id="KW-1185">Reference proteome</keyword>
<keyword evidence="1" id="KW-0175">Coiled coil</keyword>
<evidence type="ECO:0000313" key="3">
    <source>
        <dbReference type="EMBL" id="RXW11281.1"/>
    </source>
</evidence>
<comment type="caution">
    <text evidence="3">The sequence shown here is derived from an EMBL/GenBank/DDBJ whole genome shotgun (WGS) entry which is preliminary data.</text>
</comment>
<protein>
    <recommendedName>
        <fullName evidence="5">No apical meristem-associated C-terminal domain-containing protein</fullName>
    </recommendedName>
</protein>
<feature type="coiled-coil region" evidence="1">
    <location>
        <begin position="311"/>
        <end position="340"/>
    </location>
</feature>
<feature type="region of interest" description="Disordered" evidence="2">
    <location>
        <begin position="219"/>
        <end position="274"/>
    </location>
</feature>
<organism evidence="3 4">
    <name type="scientific">Candolleomyces aberdarensis</name>
    <dbReference type="NCBI Taxonomy" id="2316362"/>
    <lineage>
        <taxon>Eukaryota</taxon>
        <taxon>Fungi</taxon>
        <taxon>Dikarya</taxon>
        <taxon>Basidiomycota</taxon>
        <taxon>Agaricomycotina</taxon>
        <taxon>Agaricomycetes</taxon>
        <taxon>Agaricomycetidae</taxon>
        <taxon>Agaricales</taxon>
        <taxon>Agaricineae</taxon>
        <taxon>Psathyrellaceae</taxon>
        <taxon>Candolleomyces</taxon>
    </lineage>
</organism>
<dbReference type="OrthoDB" id="3269075at2759"/>
<evidence type="ECO:0000256" key="1">
    <source>
        <dbReference type="SAM" id="Coils"/>
    </source>
</evidence>
<proteinExistence type="predicted"/>